<dbReference type="Pfam" id="PF05685">
    <property type="entry name" value="Uma2"/>
    <property type="match status" value="1"/>
</dbReference>
<feature type="domain" description="Putative restriction endonuclease" evidence="1">
    <location>
        <begin position="21"/>
        <end position="182"/>
    </location>
</feature>
<dbReference type="GO" id="GO:0004519">
    <property type="term" value="F:endonuclease activity"/>
    <property type="evidence" value="ECO:0007669"/>
    <property type="project" value="UniProtKB-KW"/>
</dbReference>
<dbReference type="Gene3D" id="3.90.1570.10">
    <property type="entry name" value="tt1808, chain A"/>
    <property type="match status" value="1"/>
</dbReference>
<dbReference type="InterPro" id="IPR008538">
    <property type="entry name" value="Uma2"/>
</dbReference>
<comment type="caution">
    <text evidence="2">The sequence shown here is derived from an EMBL/GenBank/DDBJ whole genome shotgun (WGS) entry which is preliminary data.</text>
</comment>
<reference evidence="2 3" key="1">
    <citation type="submission" date="2020-06" db="EMBL/GenBank/DDBJ databases">
        <title>Actinokineospora xiongansis sp. nov., isolated from soil of Baiyangdian.</title>
        <authorList>
            <person name="Zhang X."/>
        </authorList>
    </citation>
    <scope>NUCLEOTIDE SEQUENCE [LARGE SCALE GENOMIC DNA]</scope>
    <source>
        <strain evidence="2 3">HBU206404</strain>
    </source>
</reference>
<name>A0ABR7L5F9_9PSEU</name>
<evidence type="ECO:0000313" key="3">
    <source>
        <dbReference type="Proteomes" id="UP000734823"/>
    </source>
</evidence>
<dbReference type="EMBL" id="JABVED010000005">
    <property type="protein sequence ID" value="MBC6447783.1"/>
    <property type="molecule type" value="Genomic_DNA"/>
</dbReference>
<proteinExistence type="predicted"/>
<evidence type="ECO:0000313" key="2">
    <source>
        <dbReference type="EMBL" id="MBC6447783.1"/>
    </source>
</evidence>
<keyword evidence="2" id="KW-0540">Nuclease</keyword>
<keyword evidence="3" id="KW-1185">Reference proteome</keyword>
<dbReference type="InterPro" id="IPR011335">
    <property type="entry name" value="Restrct_endonuc-II-like"/>
</dbReference>
<dbReference type="Proteomes" id="UP000734823">
    <property type="component" value="Unassembled WGS sequence"/>
</dbReference>
<organism evidence="2 3">
    <name type="scientific">Actinokineospora xionganensis</name>
    <dbReference type="NCBI Taxonomy" id="2684470"/>
    <lineage>
        <taxon>Bacteria</taxon>
        <taxon>Bacillati</taxon>
        <taxon>Actinomycetota</taxon>
        <taxon>Actinomycetes</taxon>
        <taxon>Pseudonocardiales</taxon>
        <taxon>Pseudonocardiaceae</taxon>
        <taxon>Actinokineospora</taxon>
    </lineage>
</organism>
<dbReference type="InterPro" id="IPR012296">
    <property type="entry name" value="Nuclease_put_TT1808"/>
</dbReference>
<evidence type="ECO:0000259" key="1">
    <source>
        <dbReference type="Pfam" id="PF05685"/>
    </source>
</evidence>
<dbReference type="PANTHER" id="PTHR34107:SF4">
    <property type="entry name" value="SLL1222 PROTEIN"/>
    <property type="match status" value="1"/>
</dbReference>
<dbReference type="PANTHER" id="PTHR34107">
    <property type="entry name" value="SLL0198 PROTEIN-RELATED"/>
    <property type="match status" value="1"/>
</dbReference>
<gene>
    <name evidence="2" type="ORF">GPZ80_11425</name>
</gene>
<protein>
    <submittedName>
        <fullName evidence="2">Uma2 family endonuclease</fullName>
    </submittedName>
</protein>
<sequence length="185" mass="20674">MPVTPEERPHIPRHPQPWTLAEVLAMPEDHGQRVELIDGALHVSPTPGGRHQKVQHRMQVALDGELPLHLEHFPGINVVLGPHRMLIPDLAIMTCPGLEATYYDSADLLMAVEIISPASRSHDKSLKRMLYAEAGGRYYLLVDPALRPSAATLYRLDGKEYVEIAVSKIGRLRFSEPFPVDIELV</sequence>
<accession>A0ABR7L5F9</accession>
<keyword evidence="2" id="KW-0378">Hydrolase</keyword>
<dbReference type="RefSeq" id="WP_187220285.1">
    <property type="nucleotide sequence ID" value="NZ_JABVED010000005.1"/>
</dbReference>
<dbReference type="CDD" id="cd06260">
    <property type="entry name" value="DUF820-like"/>
    <property type="match status" value="1"/>
</dbReference>
<dbReference type="SUPFAM" id="SSF52980">
    <property type="entry name" value="Restriction endonuclease-like"/>
    <property type="match status" value="1"/>
</dbReference>
<keyword evidence="2" id="KW-0255">Endonuclease</keyword>